<proteinExistence type="predicted"/>
<sequence length="580" mass="60057">MTDTTSAPPTDPGPPPPMPAGLPSGSDRFFSWVRGLGIVRADGWLSGVCGGLAARLRIDPLIVRGIVVVLAVIGFPALLVYAIAWALLPDVNGRIHLRELFQGRFDPAMVGILILTIVSFVPVVPWLWNAALWPVWAVFGVGSPLEPWGIWDLGSPLGGFGVILALAIIGAATFLIVRSARADRRAEAYPPRPASADDASAPPAAPSSGEGAATAVAAVPVQGDADSGGPAPAESAVGTDLTTDAAPAAALVTPSSGASVVAAPDSDAALSVPRVADAGILTPPSAPGEASDEAIAQWRASHEEWRRHDHAWRRSQQDAERAAREQSRREREAMGVAWAAEVEERRRVRRATRPRTSFAFVLTAIGAAIVGGALASLAALGSPESADYSGAIGALAAAAITALAMVVAGIARRRSGFLTAVTIVLLISGLVASLVGGPRAVMLGHSSLTSRASDQSVSQVFGSTDIWVEPLSGSRTVVAGTIDVQKLNGNTYITVNPGTQLILEAHLGGGSVSYSRIDQETGEFESDGIVYPSTAADGASVYDWSIRNGATPGPVTQQRVVLNQTVGSVYITIFEPEDDQ</sequence>
<feature type="region of interest" description="Disordered" evidence="1">
    <location>
        <begin position="1"/>
        <end position="20"/>
    </location>
</feature>
<feature type="transmembrane region" description="Helical" evidence="2">
    <location>
        <begin position="356"/>
        <end position="379"/>
    </location>
</feature>
<comment type="caution">
    <text evidence="4">The sequence shown here is derived from an EMBL/GenBank/DDBJ whole genome shotgun (WGS) entry which is preliminary data.</text>
</comment>
<dbReference type="PATRIC" id="fig|92835.4.peg.337"/>
<evidence type="ECO:0000259" key="3">
    <source>
        <dbReference type="Pfam" id="PF04024"/>
    </source>
</evidence>
<feature type="region of interest" description="Disordered" evidence="1">
    <location>
        <begin position="309"/>
        <end position="330"/>
    </location>
</feature>
<reference evidence="4 5" key="1">
    <citation type="submission" date="2015-02" db="EMBL/GenBank/DDBJ databases">
        <title>Draft genome sequences of ten Microbacterium spp. with emphasis on heavy metal contaminated environments.</title>
        <authorList>
            <person name="Corretto E."/>
        </authorList>
    </citation>
    <scope>NUCLEOTIDE SEQUENCE [LARGE SCALE GENOMIC DNA]</scope>
    <source>
        <strain evidence="4 5">DSM 12510</strain>
    </source>
</reference>
<dbReference type="Proteomes" id="UP000033956">
    <property type="component" value="Unassembled WGS sequence"/>
</dbReference>
<dbReference type="EMBL" id="JYIZ01000026">
    <property type="protein sequence ID" value="KJL45142.1"/>
    <property type="molecule type" value="Genomic_DNA"/>
</dbReference>
<feature type="domain" description="Phage shock protein PspC N-terminal" evidence="3">
    <location>
        <begin position="40"/>
        <end position="90"/>
    </location>
</feature>
<dbReference type="AlphaFoldDB" id="A0A0M2HEU1"/>
<evidence type="ECO:0000256" key="1">
    <source>
        <dbReference type="SAM" id="MobiDB-lite"/>
    </source>
</evidence>
<dbReference type="STRING" id="92835.RS81_00324"/>
<evidence type="ECO:0000313" key="4">
    <source>
        <dbReference type="EMBL" id="KJL45142.1"/>
    </source>
</evidence>
<feature type="transmembrane region" description="Helical" evidence="2">
    <location>
        <begin position="61"/>
        <end position="88"/>
    </location>
</feature>
<feature type="transmembrane region" description="Helical" evidence="2">
    <location>
        <begin position="391"/>
        <end position="410"/>
    </location>
</feature>
<protein>
    <submittedName>
        <fullName evidence="4">PspC domain protein</fullName>
    </submittedName>
</protein>
<feature type="compositionally biased region" description="Low complexity" evidence="1">
    <location>
        <begin position="194"/>
        <end position="213"/>
    </location>
</feature>
<dbReference type="OrthoDB" id="7359894at2"/>
<feature type="compositionally biased region" description="Pro residues" evidence="1">
    <location>
        <begin position="9"/>
        <end position="20"/>
    </location>
</feature>
<feature type="region of interest" description="Disordered" evidence="1">
    <location>
        <begin position="188"/>
        <end position="213"/>
    </location>
</feature>
<dbReference type="RefSeq" id="WP_084613323.1">
    <property type="nucleotide sequence ID" value="NZ_BAAAUP010000008.1"/>
</dbReference>
<organism evidence="4 5">
    <name type="scientific">Microbacterium terrae</name>
    <dbReference type="NCBI Taxonomy" id="69369"/>
    <lineage>
        <taxon>Bacteria</taxon>
        <taxon>Bacillati</taxon>
        <taxon>Actinomycetota</taxon>
        <taxon>Actinomycetes</taxon>
        <taxon>Micrococcales</taxon>
        <taxon>Microbacteriaceae</taxon>
        <taxon>Microbacterium</taxon>
    </lineage>
</organism>
<feature type="compositionally biased region" description="Basic and acidic residues" evidence="1">
    <location>
        <begin position="315"/>
        <end position="330"/>
    </location>
</feature>
<feature type="transmembrane region" description="Helical" evidence="2">
    <location>
        <begin position="157"/>
        <end position="177"/>
    </location>
</feature>
<evidence type="ECO:0000256" key="2">
    <source>
        <dbReference type="SAM" id="Phobius"/>
    </source>
</evidence>
<feature type="transmembrane region" description="Helical" evidence="2">
    <location>
        <begin position="417"/>
        <end position="437"/>
    </location>
</feature>
<dbReference type="Pfam" id="PF04024">
    <property type="entry name" value="PspC"/>
    <property type="match status" value="1"/>
</dbReference>
<keyword evidence="2" id="KW-1133">Transmembrane helix</keyword>
<feature type="transmembrane region" description="Helical" evidence="2">
    <location>
        <begin position="108"/>
        <end position="128"/>
    </location>
</feature>
<accession>A0A0M2HEU1</accession>
<gene>
    <name evidence="4" type="ORF">RS81_00324</name>
</gene>
<dbReference type="InterPro" id="IPR007168">
    <property type="entry name" value="Phageshock_PspC_N"/>
</dbReference>
<name>A0A0M2HEU1_9MICO</name>
<evidence type="ECO:0000313" key="5">
    <source>
        <dbReference type="Proteomes" id="UP000033956"/>
    </source>
</evidence>
<keyword evidence="2" id="KW-0472">Membrane</keyword>
<keyword evidence="5" id="KW-1185">Reference proteome</keyword>
<keyword evidence="2" id="KW-0812">Transmembrane</keyword>